<evidence type="ECO:0000256" key="5">
    <source>
        <dbReference type="ARBA" id="ARBA00022989"/>
    </source>
</evidence>
<comment type="subcellular location">
    <subcellularLocation>
        <location evidence="1">Cell membrane</location>
        <topology evidence="1">Multi-pass membrane protein</topology>
    </subcellularLocation>
</comment>
<dbReference type="Proteomes" id="UP000434036">
    <property type="component" value="Unassembled WGS sequence"/>
</dbReference>
<organism evidence="9 10">
    <name type="scientific">Copranaerobaculum intestinale</name>
    <dbReference type="NCBI Taxonomy" id="2692629"/>
    <lineage>
        <taxon>Bacteria</taxon>
        <taxon>Bacillati</taxon>
        <taxon>Bacillota</taxon>
        <taxon>Erysipelotrichia</taxon>
        <taxon>Erysipelotrichales</taxon>
        <taxon>Erysipelotrichaceae</taxon>
        <taxon>Copranaerobaculum</taxon>
    </lineage>
</organism>
<keyword evidence="5 7" id="KW-1133">Transmembrane helix</keyword>
<evidence type="ECO:0000313" key="10">
    <source>
        <dbReference type="Proteomes" id="UP000434036"/>
    </source>
</evidence>
<evidence type="ECO:0000256" key="4">
    <source>
        <dbReference type="ARBA" id="ARBA00022692"/>
    </source>
</evidence>
<evidence type="ECO:0000256" key="2">
    <source>
        <dbReference type="ARBA" id="ARBA00007362"/>
    </source>
</evidence>
<dbReference type="InterPro" id="IPR051258">
    <property type="entry name" value="Diverse_Substrate_Transporter"/>
</dbReference>
<dbReference type="RefSeq" id="WP_160625860.1">
    <property type="nucleotide sequence ID" value="NZ_WUUQ01000007.1"/>
</dbReference>
<dbReference type="EMBL" id="WUUQ01000007">
    <property type="protein sequence ID" value="MXQ74474.1"/>
    <property type="molecule type" value="Genomic_DNA"/>
</dbReference>
<name>A0A6N8UAW2_9FIRM</name>
<feature type="transmembrane region" description="Helical" evidence="7">
    <location>
        <begin position="94"/>
        <end position="112"/>
    </location>
</feature>
<feature type="domain" description="EamA" evidence="8">
    <location>
        <begin position="145"/>
        <end position="277"/>
    </location>
</feature>
<evidence type="ECO:0000256" key="7">
    <source>
        <dbReference type="SAM" id="Phobius"/>
    </source>
</evidence>
<comment type="caution">
    <text evidence="9">The sequence shown here is derived from an EMBL/GenBank/DDBJ whole genome shotgun (WGS) entry which is preliminary data.</text>
</comment>
<proteinExistence type="inferred from homology"/>
<feature type="transmembrane region" description="Helical" evidence="7">
    <location>
        <begin position="121"/>
        <end position="140"/>
    </location>
</feature>
<feature type="transmembrane region" description="Helical" evidence="7">
    <location>
        <begin position="235"/>
        <end position="255"/>
    </location>
</feature>
<feature type="transmembrane region" description="Helical" evidence="7">
    <location>
        <begin position="205"/>
        <end position="223"/>
    </location>
</feature>
<reference evidence="9 10" key="1">
    <citation type="submission" date="2019-12" db="EMBL/GenBank/DDBJ databases">
        <authorList>
            <person name="Yang R."/>
        </authorList>
    </citation>
    <scope>NUCLEOTIDE SEQUENCE [LARGE SCALE GENOMIC DNA]</scope>
    <source>
        <strain evidence="9 10">DONG20-135</strain>
    </source>
</reference>
<feature type="transmembrane region" description="Helical" evidence="7">
    <location>
        <begin position="68"/>
        <end position="88"/>
    </location>
</feature>
<feature type="transmembrane region" description="Helical" evidence="7">
    <location>
        <begin position="261"/>
        <end position="279"/>
    </location>
</feature>
<keyword evidence="3" id="KW-1003">Cell membrane</keyword>
<accession>A0A6N8UAW2</accession>
<comment type="similarity">
    <text evidence="2">Belongs to the EamA transporter family.</text>
</comment>
<reference evidence="9 10" key="2">
    <citation type="submission" date="2020-01" db="EMBL/GenBank/DDBJ databases">
        <title>Clostridiaceae sp. nov. isolated from the gut of human by culturomics.</title>
        <authorList>
            <person name="Chang Y."/>
        </authorList>
    </citation>
    <scope>NUCLEOTIDE SEQUENCE [LARGE SCALE GENOMIC DNA]</scope>
    <source>
        <strain evidence="9 10">DONG20-135</strain>
    </source>
</reference>
<protein>
    <submittedName>
        <fullName evidence="9">EamA family transporter</fullName>
    </submittedName>
</protein>
<feature type="domain" description="EamA" evidence="8">
    <location>
        <begin position="10"/>
        <end position="135"/>
    </location>
</feature>
<evidence type="ECO:0000313" key="9">
    <source>
        <dbReference type="EMBL" id="MXQ74474.1"/>
    </source>
</evidence>
<keyword evidence="6 7" id="KW-0472">Membrane</keyword>
<feature type="transmembrane region" description="Helical" evidence="7">
    <location>
        <begin position="175"/>
        <end position="193"/>
    </location>
</feature>
<dbReference type="InterPro" id="IPR037185">
    <property type="entry name" value="EmrE-like"/>
</dbReference>
<keyword evidence="10" id="KW-1185">Reference proteome</keyword>
<dbReference type="GO" id="GO:0005886">
    <property type="term" value="C:plasma membrane"/>
    <property type="evidence" value="ECO:0007669"/>
    <property type="project" value="UniProtKB-SubCell"/>
</dbReference>
<evidence type="ECO:0000259" key="8">
    <source>
        <dbReference type="Pfam" id="PF00892"/>
    </source>
</evidence>
<dbReference type="PANTHER" id="PTHR42920">
    <property type="entry name" value="OS03G0707200 PROTEIN-RELATED"/>
    <property type="match status" value="1"/>
</dbReference>
<evidence type="ECO:0000256" key="3">
    <source>
        <dbReference type="ARBA" id="ARBA00022475"/>
    </source>
</evidence>
<gene>
    <name evidence="9" type="ORF">GSF08_11105</name>
</gene>
<dbReference type="InterPro" id="IPR000620">
    <property type="entry name" value="EamA_dom"/>
</dbReference>
<evidence type="ECO:0000256" key="6">
    <source>
        <dbReference type="ARBA" id="ARBA00023136"/>
    </source>
</evidence>
<dbReference type="SUPFAM" id="SSF103481">
    <property type="entry name" value="Multidrug resistance efflux transporter EmrE"/>
    <property type="match status" value="2"/>
</dbReference>
<evidence type="ECO:0000256" key="1">
    <source>
        <dbReference type="ARBA" id="ARBA00004651"/>
    </source>
</evidence>
<feature type="transmembrane region" description="Helical" evidence="7">
    <location>
        <begin position="7"/>
        <end position="28"/>
    </location>
</feature>
<feature type="transmembrane region" description="Helical" evidence="7">
    <location>
        <begin position="34"/>
        <end position="56"/>
    </location>
</feature>
<keyword evidence="4 7" id="KW-0812">Transmembrane</keyword>
<dbReference type="Pfam" id="PF00892">
    <property type="entry name" value="EamA"/>
    <property type="match status" value="2"/>
</dbReference>
<dbReference type="AlphaFoldDB" id="A0A6N8UAW2"/>
<dbReference type="PANTHER" id="PTHR42920:SF5">
    <property type="entry name" value="EAMA DOMAIN-CONTAINING PROTEIN"/>
    <property type="match status" value="1"/>
</dbReference>
<sequence>MKRSQANGILILVAMVWGAGFIATDGALEGFTPFWMVSIRFVIAGLLLLPFAWSGLRGVSSHDIGKGCLAGILLFLAFAFQTIGLQYTTPSKNAFLTAVNVVLVPYLIWLLMKHRPTRKQVLCSLTCMIGVALLTLDGGLSNFSKGDVLSLICAVFFALHMMSLERYSHIPPLSLTALQLLSAGISATLIALCTEPFPHLPSTKAFGSLLFLIFGSTLLAYLLQTWAQQHTSANTTSLILTMEALFASLFSFLLLHEVMSVKMIIGGLIIFASVVIMEWHPKGNQL</sequence>